<proteinExistence type="predicted"/>
<evidence type="ECO:0000256" key="1">
    <source>
        <dbReference type="SAM" id="MobiDB-lite"/>
    </source>
</evidence>
<name>A0A2Z6R8C9_9GLOM</name>
<dbReference type="AlphaFoldDB" id="A0A2Z6R8C9"/>
<feature type="compositionally biased region" description="Basic and acidic residues" evidence="1">
    <location>
        <begin position="94"/>
        <end position="121"/>
    </location>
</feature>
<reference evidence="2 3" key="1">
    <citation type="submission" date="2017-11" db="EMBL/GenBank/DDBJ databases">
        <title>The genome of Rhizophagus clarus HR1 reveals common genetic basis of auxotrophy among arbuscular mycorrhizal fungi.</title>
        <authorList>
            <person name="Kobayashi Y."/>
        </authorList>
    </citation>
    <scope>NUCLEOTIDE SEQUENCE [LARGE SCALE GENOMIC DNA]</scope>
    <source>
        <strain evidence="2 3">HR1</strain>
    </source>
</reference>
<evidence type="ECO:0008006" key="4">
    <source>
        <dbReference type="Google" id="ProtNLM"/>
    </source>
</evidence>
<organism evidence="2 3">
    <name type="scientific">Rhizophagus clarus</name>
    <dbReference type="NCBI Taxonomy" id="94130"/>
    <lineage>
        <taxon>Eukaryota</taxon>
        <taxon>Fungi</taxon>
        <taxon>Fungi incertae sedis</taxon>
        <taxon>Mucoromycota</taxon>
        <taxon>Glomeromycotina</taxon>
        <taxon>Glomeromycetes</taxon>
        <taxon>Glomerales</taxon>
        <taxon>Glomeraceae</taxon>
        <taxon>Rhizophagus</taxon>
    </lineage>
</organism>
<dbReference type="EMBL" id="BEXD01002153">
    <property type="protein sequence ID" value="GBB97192.1"/>
    <property type="molecule type" value="Genomic_DNA"/>
</dbReference>
<evidence type="ECO:0000313" key="2">
    <source>
        <dbReference type="EMBL" id="GBB97192.1"/>
    </source>
</evidence>
<accession>A0A2Z6R8C9</accession>
<protein>
    <recommendedName>
        <fullName evidence="4">BAH domain-containing protein</fullName>
    </recommendedName>
</protein>
<gene>
    <name evidence="2" type="ORF">RclHR1_29360002</name>
</gene>
<dbReference type="STRING" id="94130.A0A2Z6R8C9"/>
<sequence length="618" mass="72351">MNLIATLAPSSTTAFNHSYQTNIQISPPLPKNNDDMEVQYDHKDDDMISQYEYDDDDIISQYAFNNLYNEKEEEEEGTEGGGEKKEEEETEEGREEKEEKETEEGGKEEKEEAEKGGDDHHQIVDKALDKNKMPSYNGDGEFALYFENFMTASLFCWLQKCMYFGPEIDFETKSEHWHGTLWGESPLFGDDQIKILEVIYKSGEFIYYHYNNERQLGRLRAILKNANNEYRLRIQEVVSYDNLPEIFKGRVRQERSIAGEVWLKDEAYQTIAISQVLEKANVMIVYQHQYVPETALRITEIIYRYQSRWHIRDVIFSYQHPSDYITLRLPPSSLPVYKLFIDLYYDDFGTYRNVYHSLGGIYLQFGNMPSHERKLLKNHFVLGFVPFGGNFNEFIQPFISEMKEFEQGKLMKVNGQDAWVIAGLGVVTADLPQGNDMAGVLRHNAMKGCRTCSVSYNSLTDFNQDLQKISRYHHVTDNQFKEILRENGTSAKKHLSSQYGLRPQPSILDNLNKDRHSQTPQDVYHATAGKIGRFLKLTCELFLREGKDDFIEVWKEFEKPKKWSRLPNPISHHASFMMSDYFQLAMIMPFILYRFLKTKEEWNWNKNATFGIRVSQIR</sequence>
<keyword evidence="3" id="KW-1185">Reference proteome</keyword>
<feature type="region of interest" description="Disordered" evidence="1">
    <location>
        <begin position="71"/>
        <end position="121"/>
    </location>
</feature>
<evidence type="ECO:0000313" key="3">
    <source>
        <dbReference type="Proteomes" id="UP000247702"/>
    </source>
</evidence>
<comment type="caution">
    <text evidence="2">The sequence shown here is derived from an EMBL/GenBank/DDBJ whole genome shotgun (WGS) entry which is preliminary data.</text>
</comment>
<dbReference type="Proteomes" id="UP000247702">
    <property type="component" value="Unassembled WGS sequence"/>
</dbReference>